<protein>
    <submittedName>
        <fullName evidence="9">Cyclododecanone monooxygenase</fullName>
    </submittedName>
</protein>
<dbReference type="OrthoDB" id="2143626at2759"/>
<keyword evidence="4" id="KW-0274">FAD</keyword>
<dbReference type="Gene3D" id="3.50.50.60">
    <property type="entry name" value="FAD/NAD(P)-binding domain"/>
    <property type="match status" value="2"/>
</dbReference>
<dbReference type="OMA" id="ALKPWYG"/>
<name>A0A139ALE1_GONPJ</name>
<reference evidence="9 10" key="1">
    <citation type="journal article" date="2015" name="Genome Biol. Evol.">
        <title>Phylogenomic analyses indicate that early fungi evolved digesting cell walls of algal ancestors of land plants.</title>
        <authorList>
            <person name="Chang Y."/>
            <person name="Wang S."/>
            <person name="Sekimoto S."/>
            <person name="Aerts A.L."/>
            <person name="Choi C."/>
            <person name="Clum A."/>
            <person name="LaButti K.M."/>
            <person name="Lindquist E.A."/>
            <person name="Yee Ngan C."/>
            <person name="Ohm R.A."/>
            <person name="Salamov A.A."/>
            <person name="Grigoriev I.V."/>
            <person name="Spatafora J.W."/>
            <person name="Berbee M.L."/>
        </authorList>
    </citation>
    <scope>NUCLEOTIDE SEQUENCE [LARGE SCALE GENOMIC DNA]</scope>
    <source>
        <strain evidence="9 10">JEL478</strain>
    </source>
</reference>
<keyword evidence="6" id="KW-0560">Oxidoreductase</keyword>
<comment type="cofactor">
    <cofactor evidence="1">
        <name>FAD</name>
        <dbReference type="ChEBI" id="CHEBI:57692"/>
    </cofactor>
</comment>
<feature type="domain" description="FAD/NAD(P)-binding" evidence="8">
    <location>
        <begin position="65"/>
        <end position="271"/>
    </location>
</feature>
<proteinExistence type="inferred from homology"/>
<keyword evidence="10" id="KW-1185">Reference proteome</keyword>
<dbReference type="FunFam" id="3.50.50.60:FF:000341">
    <property type="entry name" value="Baeyer-Villiger monooxygenase"/>
    <property type="match status" value="1"/>
</dbReference>
<evidence type="ECO:0000256" key="6">
    <source>
        <dbReference type="ARBA" id="ARBA00023002"/>
    </source>
</evidence>
<dbReference type="STRING" id="1344416.A0A139ALE1"/>
<dbReference type="InterPro" id="IPR023753">
    <property type="entry name" value="FAD/NAD-binding_dom"/>
</dbReference>
<evidence type="ECO:0000256" key="2">
    <source>
        <dbReference type="ARBA" id="ARBA00010139"/>
    </source>
</evidence>
<keyword evidence="3" id="KW-0285">Flavoprotein</keyword>
<dbReference type="GO" id="GO:0004497">
    <property type="term" value="F:monooxygenase activity"/>
    <property type="evidence" value="ECO:0007669"/>
    <property type="project" value="UniProtKB-KW"/>
</dbReference>
<keyword evidence="5" id="KW-0521">NADP</keyword>
<comment type="similarity">
    <text evidence="2">Belongs to the FAD-binding monooxygenase family.</text>
</comment>
<accession>A0A139ALE1</accession>
<evidence type="ECO:0000256" key="4">
    <source>
        <dbReference type="ARBA" id="ARBA00022827"/>
    </source>
</evidence>
<evidence type="ECO:0000256" key="7">
    <source>
        <dbReference type="ARBA" id="ARBA00023033"/>
    </source>
</evidence>
<dbReference type="EMBL" id="KQ965746">
    <property type="protein sequence ID" value="KXS17607.1"/>
    <property type="molecule type" value="Genomic_DNA"/>
</dbReference>
<dbReference type="PANTHER" id="PTHR43098">
    <property type="entry name" value="L-ORNITHINE N(5)-MONOOXYGENASE-RELATED"/>
    <property type="match status" value="1"/>
</dbReference>
<dbReference type="Pfam" id="PF07992">
    <property type="entry name" value="Pyr_redox_2"/>
    <property type="match status" value="1"/>
</dbReference>
<dbReference type="Proteomes" id="UP000070544">
    <property type="component" value="Unassembled WGS sequence"/>
</dbReference>
<dbReference type="AlphaFoldDB" id="A0A139ALE1"/>
<evidence type="ECO:0000256" key="5">
    <source>
        <dbReference type="ARBA" id="ARBA00022857"/>
    </source>
</evidence>
<evidence type="ECO:0000313" key="9">
    <source>
        <dbReference type="EMBL" id="KXS17607.1"/>
    </source>
</evidence>
<evidence type="ECO:0000256" key="3">
    <source>
        <dbReference type="ARBA" id="ARBA00022630"/>
    </source>
</evidence>
<dbReference type="PANTHER" id="PTHR43098:SF4">
    <property type="entry name" value="BLR3857 PROTEIN"/>
    <property type="match status" value="1"/>
</dbReference>
<gene>
    <name evidence="9" type="ORF">M427DRAFT_68400</name>
</gene>
<keyword evidence="7 9" id="KW-0503">Monooxygenase</keyword>
<dbReference type="InterPro" id="IPR050775">
    <property type="entry name" value="FAD-binding_Monooxygenases"/>
</dbReference>
<dbReference type="InterPro" id="IPR036188">
    <property type="entry name" value="FAD/NAD-bd_sf"/>
</dbReference>
<evidence type="ECO:0000313" key="10">
    <source>
        <dbReference type="Proteomes" id="UP000070544"/>
    </source>
</evidence>
<evidence type="ECO:0000256" key="1">
    <source>
        <dbReference type="ARBA" id="ARBA00001974"/>
    </source>
</evidence>
<sequence>MSKQLEFGFDPVALKAKYLAERDKRLRADGNAQYLGIDKDGMFGRFLEDPYTPPIVRDPRADDVRIAVLGGGFAGLQTAAKIREAGFSSQDVLMIEKGGDFGGTWYWNRYPGAACDTESYIYLPLLEETQFMPEFKYTKAPEILAHCSRIGRKYDLYSNVLFQTEVNELRWDDARERWTIITNKGDRISAQWVVMASGPLHRPKLLGVPGIDSFKGHSFHTSRWDYEYTGGTSLGNLERLSDKVVAIIGTGATSVQCVPHVGENAKHLYVFQRTPSSIDVRNNRPTDPEWFWSQKPGWQKRRMDNFNILVQGGYQEEDLVGDGWTSIFRMMFDVVKAGRKQGLKTSTLLQMADFKKMEEIRARVDSIVKDPETAEALKPYYNQFCKRPCYHDEYLQTFNRENVTLVDTKGKGVTEITEHGIVANGKEYKVDCIIFATGFETGATFTRRNYCNIFGRGGLSLDEYWKDGMRSLHGIWMRNFPNFAIIQNSQAGASVNFPHIIQEQVVLIADVLLKNLRANVKTMEVSEAAVDKWVQECLRVAVLRSSFLEECTPGYYNLEGKIDKRVTQNLAYGAGPIAYAELLHKWQEQNAMATDMEFSYLQQKLEGAGVSARL</sequence>
<organism evidence="9 10">
    <name type="scientific">Gonapodya prolifera (strain JEL478)</name>
    <name type="common">Monoblepharis prolifera</name>
    <dbReference type="NCBI Taxonomy" id="1344416"/>
    <lineage>
        <taxon>Eukaryota</taxon>
        <taxon>Fungi</taxon>
        <taxon>Fungi incertae sedis</taxon>
        <taxon>Chytridiomycota</taxon>
        <taxon>Chytridiomycota incertae sedis</taxon>
        <taxon>Monoblepharidomycetes</taxon>
        <taxon>Monoblepharidales</taxon>
        <taxon>Gonapodyaceae</taxon>
        <taxon>Gonapodya</taxon>
    </lineage>
</organism>
<evidence type="ECO:0000259" key="8">
    <source>
        <dbReference type="Pfam" id="PF07992"/>
    </source>
</evidence>
<dbReference type="SUPFAM" id="SSF51905">
    <property type="entry name" value="FAD/NAD(P)-binding domain"/>
    <property type="match status" value="1"/>
</dbReference>